<sequence>MTDLPKIGKPATNALATVGIDQIEQLSSVTKSNLAHLHGVGPKAIEILEKSLLELGLSFSLVSSDLPDLPFFLIGDLACDNAPKRRIARDLAMNLYAKGLVYDGSLMVDEVVYKAPYNDLVLTGKDQVLSSAIRVTDISSIEVFQILSHGKEAALHGKIVDKQGTFTYFSMFFVFASHKKDSVVSQIVHYQQI</sequence>
<dbReference type="RefSeq" id="WP_026465083.1">
    <property type="nucleotide sequence ID" value="NZ_CP013988.1"/>
</dbReference>
<dbReference type="SUPFAM" id="SSF47789">
    <property type="entry name" value="C-terminal domain of RNA polymerase alpha subunit"/>
    <property type="match status" value="1"/>
</dbReference>
<dbReference type="AlphaFoldDB" id="A0AAC9F3V5"/>
<protein>
    <recommendedName>
        <fullName evidence="3">DNA-binding protein</fullName>
    </recommendedName>
</protein>
<dbReference type="GeneID" id="92866782"/>
<dbReference type="Gene3D" id="1.10.150.20">
    <property type="entry name" value="5' to 3' exonuclease, C-terminal subdomain"/>
    <property type="match status" value="1"/>
</dbReference>
<name>A0AAC9F3V5_9LACT</name>
<evidence type="ECO:0008006" key="3">
    <source>
        <dbReference type="Google" id="ProtNLM"/>
    </source>
</evidence>
<proteinExistence type="predicted"/>
<reference evidence="1 2" key="1">
    <citation type="journal article" date="2016" name="Genome Announc.">
        <title>Complete Genome Sequences of Aerococcus christensenii CCUG 28831T, Aerococcus sanguinicola CCUG 43001T, Aerococcus urinae CCUG 36881T, Aerococcus urinaeequi CCUG 28094T, Aerococcus urinaehominis CCUG 42038 BT, and Aerococcus viridans CCUG 4311T.</title>
        <authorList>
            <person name="Carkaci D."/>
            <person name="Dargis R."/>
            <person name="Nielsen X.C."/>
            <person name="Skovgaard O."/>
            <person name="Fuursted K."/>
            <person name="Christensen J.J."/>
        </authorList>
    </citation>
    <scope>NUCLEOTIDE SEQUENCE [LARGE SCALE GENOMIC DNA]</scope>
    <source>
        <strain evidence="1 2">CCUG28094</strain>
    </source>
</reference>
<gene>
    <name evidence="1" type="ORF">AWM74_04355</name>
</gene>
<organism evidence="1 2">
    <name type="scientific">Aerococcus urinaeequi</name>
    <dbReference type="NCBI Taxonomy" id="51665"/>
    <lineage>
        <taxon>Bacteria</taxon>
        <taxon>Bacillati</taxon>
        <taxon>Bacillota</taxon>
        <taxon>Bacilli</taxon>
        <taxon>Lactobacillales</taxon>
        <taxon>Aerococcaceae</taxon>
        <taxon>Aerococcus</taxon>
    </lineage>
</organism>
<reference evidence="2" key="2">
    <citation type="submission" date="2016-01" db="EMBL/GenBank/DDBJ databases">
        <title>Six Aerococcus type strain genome sequencing and assembly using PacBio and Illumina Hiseq.</title>
        <authorList>
            <person name="Carkaci D."/>
            <person name="Dargis R."/>
            <person name="Nielsen X.C."/>
            <person name="Skovgaard O."/>
            <person name="Fuursted K."/>
            <person name="Christensen J.J."/>
        </authorList>
    </citation>
    <scope>NUCLEOTIDE SEQUENCE [LARGE SCALE GENOMIC DNA]</scope>
    <source>
        <strain evidence="2">CCUG28094</strain>
    </source>
</reference>
<dbReference type="EMBL" id="CP014162">
    <property type="protein sequence ID" value="AMB97518.1"/>
    <property type="molecule type" value="Genomic_DNA"/>
</dbReference>
<accession>A0AAC9F3V5</accession>
<dbReference type="Proteomes" id="UP000067698">
    <property type="component" value="Chromosome"/>
</dbReference>
<dbReference type="KEGG" id="aui:APT62_00290"/>
<evidence type="ECO:0000313" key="2">
    <source>
        <dbReference type="Proteomes" id="UP000067698"/>
    </source>
</evidence>
<evidence type="ECO:0000313" key="1">
    <source>
        <dbReference type="EMBL" id="AMB97518.1"/>
    </source>
</evidence>